<dbReference type="PROSITE" id="PS50157">
    <property type="entry name" value="ZINC_FINGER_C2H2_2"/>
    <property type="match status" value="1"/>
</dbReference>
<dbReference type="Pfam" id="PF26176">
    <property type="entry name" value="zf_C2H2_17_2"/>
    <property type="match status" value="1"/>
</dbReference>
<feature type="compositionally biased region" description="Low complexity" evidence="2">
    <location>
        <begin position="578"/>
        <end position="589"/>
    </location>
</feature>
<feature type="region of interest" description="Disordered" evidence="2">
    <location>
        <begin position="1"/>
        <end position="22"/>
    </location>
</feature>
<dbReference type="AlphaFoldDB" id="A0AAN8RCK6"/>
<keyword evidence="5" id="KW-1185">Reference proteome</keyword>
<reference evidence="4 5" key="1">
    <citation type="submission" date="2019-10" db="EMBL/GenBank/DDBJ databases">
        <authorList>
            <person name="Palmer J.M."/>
        </authorList>
    </citation>
    <scope>NUCLEOTIDE SEQUENCE [LARGE SCALE GENOMIC DNA]</scope>
    <source>
        <strain evidence="4 5">TWF718</strain>
    </source>
</reference>
<dbReference type="EMBL" id="JAVHNR010000004">
    <property type="protein sequence ID" value="KAK6344651.1"/>
    <property type="molecule type" value="Genomic_DNA"/>
</dbReference>
<sequence length="682" mass="76580">MSFDAAPSWTIPFGETKKSTDLERDKELGKVLQQFPEDVQEVQDVGLPNKKFTGNDESPDEGFAGHMTRPEDPDSYKPSYQCKTCDGRFRHLKDLRRHEDGHERPKKHLCPVEGCERSDPTRGFSRRDNLNDHMGRIHGKAAGGANGTQFLAYKPSDHPNRLGGASLAESDPGGFFEEETGAENEALTDGSLRSNRPLPFPSPLRPGSLQTDRDYIFHEKERLRKKADKAYKKLQEAVEYRSENFQRFVSDLGDVENILQIGYTALLEFINEDEKKVPDNLKSLYCMLHLCYAMSKSGETSALGNKDVEFAKSASEWKGCLQGSSDTGVHEQELFDELIFVMWDEMREAWDLLESSQWKSIFEANYANFDPASSQVDLLDPSLSDLLENDIASSGVPARIGSPLAACPSWKTLAKTLVITSAFHFFRGLQNASNVFHCICSSMVGLTLGTNSGHPQASHVQPEQGSNCQLSLDQRRDVIAFLQGSLSKKLHPVLKATSHYFLSGVVNTIRDLEECTVAFLRVYCVNPHTFSRLLSEIISPFYLYYYCHFPKDLKCPKDAYSSETYVSDRVREEEISLASLSSADSSRSPSECREQATNNRRRPAPTDIEIPFVSQPAQRRRRPGFTESPLSPTRSIMGPEPKFSTAVSQERVMSLRWQTPLTGPATKRRKVLKTLPRAPSGY</sequence>
<proteinExistence type="predicted"/>
<dbReference type="PROSITE" id="PS00028">
    <property type="entry name" value="ZINC_FINGER_C2H2_1"/>
    <property type="match status" value="1"/>
</dbReference>
<dbReference type="SMART" id="SM00355">
    <property type="entry name" value="ZnF_C2H2"/>
    <property type="match status" value="2"/>
</dbReference>
<feature type="compositionally biased region" description="Basic and acidic residues" evidence="2">
    <location>
        <begin position="114"/>
        <end position="135"/>
    </location>
</feature>
<evidence type="ECO:0000313" key="4">
    <source>
        <dbReference type="EMBL" id="KAK6344651.1"/>
    </source>
</evidence>
<feature type="region of interest" description="Disordered" evidence="2">
    <location>
        <begin position="96"/>
        <end position="211"/>
    </location>
</feature>
<dbReference type="GO" id="GO:0008270">
    <property type="term" value="F:zinc ion binding"/>
    <property type="evidence" value="ECO:0007669"/>
    <property type="project" value="UniProtKB-KW"/>
</dbReference>
<dbReference type="InterPro" id="IPR013087">
    <property type="entry name" value="Znf_C2H2_type"/>
</dbReference>
<comment type="caution">
    <text evidence="4">The sequence shown here is derived from an EMBL/GenBank/DDBJ whole genome shotgun (WGS) entry which is preliminary data.</text>
</comment>
<feature type="domain" description="C2H2-type" evidence="3">
    <location>
        <begin position="80"/>
        <end position="107"/>
    </location>
</feature>
<keyword evidence="1" id="KW-0479">Metal-binding</keyword>
<keyword evidence="1" id="KW-0863">Zinc-finger</keyword>
<protein>
    <recommendedName>
        <fullName evidence="3">C2H2-type domain-containing protein</fullName>
    </recommendedName>
</protein>
<dbReference type="InterPro" id="IPR059095">
    <property type="entry name" value="Znf_C2H2_17_2nd"/>
</dbReference>
<evidence type="ECO:0000313" key="5">
    <source>
        <dbReference type="Proteomes" id="UP001313282"/>
    </source>
</evidence>
<dbReference type="Gene3D" id="3.30.160.60">
    <property type="entry name" value="Classic Zinc Finger"/>
    <property type="match status" value="1"/>
</dbReference>
<keyword evidence="1" id="KW-0862">Zinc</keyword>
<evidence type="ECO:0000259" key="3">
    <source>
        <dbReference type="PROSITE" id="PS50157"/>
    </source>
</evidence>
<name>A0AAN8RCK6_9PEZI</name>
<gene>
    <name evidence="4" type="ORF">TWF718_006609</name>
</gene>
<evidence type="ECO:0000256" key="1">
    <source>
        <dbReference type="PROSITE-ProRule" id="PRU00042"/>
    </source>
</evidence>
<feature type="region of interest" description="Disordered" evidence="2">
    <location>
        <begin position="37"/>
        <end position="79"/>
    </location>
</feature>
<dbReference type="Proteomes" id="UP001313282">
    <property type="component" value="Unassembled WGS sequence"/>
</dbReference>
<feature type="region of interest" description="Disordered" evidence="2">
    <location>
        <begin position="578"/>
        <end position="682"/>
    </location>
</feature>
<accession>A0AAN8RCK6</accession>
<evidence type="ECO:0000256" key="2">
    <source>
        <dbReference type="SAM" id="MobiDB-lite"/>
    </source>
</evidence>
<organism evidence="4 5">
    <name type="scientific">Orbilia javanica</name>
    <dbReference type="NCBI Taxonomy" id="47235"/>
    <lineage>
        <taxon>Eukaryota</taxon>
        <taxon>Fungi</taxon>
        <taxon>Dikarya</taxon>
        <taxon>Ascomycota</taxon>
        <taxon>Pezizomycotina</taxon>
        <taxon>Orbiliomycetes</taxon>
        <taxon>Orbiliales</taxon>
        <taxon>Orbiliaceae</taxon>
        <taxon>Orbilia</taxon>
    </lineage>
</organism>